<dbReference type="PANTHER" id="PTHR11941">
    <property type="entry name" value="ENOYL-COA HYDRATASE-RELATED"/>
    <property type="match status" value="1"/>
</dbReference>
<dbReference type="InterPro" id="IPR029045">
    <property type="entry name" value="ClpP/crotonase-like_dom_sf"/>
</dbReference>
<comment type="caution">
    <text evidence="1">The sequence shown here is derived from an EMBL/GenBank/DDBJ whole genome shotgun (WGS) entry which is preliminary data.</text>
</comment>
<organism evidence="1 2">
    <name type="scientific">Aquamicrobium ahrensii</name>
    <dbReference type="NCBI Taxonomy" id="469551"/>
    <lineage>
        <taxon>Bacteria</taxon>
        <taxon>Pseudomonadati</taxon>
        <taxon>Pseudomonadota</taxon>
        <taxon>Alphaproteobacteria</taxon>
        <taxon>Hyphomicrobiales</taxon>
        <taxon>Phyllobacteriaceae</taxon>
        <taxon>Aquamicrobium</taxon>
    </lineage>
</organism>
<evidence type="ECO:0000313" key="2">
    <source>
        <dbReference type="Proteomes" id="UP001549143"/>
    </source>
</evidence>
<dbReference type="Gene3D" id="3.90.226.10">
    <property type="entry name" value="2-enoyl-CoA Hydratase, Chain A, domain 1"/>
    <property type="match status" value="1"/>
</dbReference>
<keyword evidence="2" id="KW-1185">Reference proteome</keyword>
<reference evidence="1 2" key="1">
    <citation type="submission" date="2024-06" db="EMBL/GenBank/DDBJ databases">
        <title>Genomic Encyclopedia of Type Strains, Phase IV (KMG-IV): sequencing the most valuable type-strain genomes for metagenomic binning, comparative biology and taxonomic classification.</title>
        <authorList>
            <person name="Goeker M."/>
        </authorList>
    </citation>
    <scope>NUCLEOTIDE SEQUENCE [LARGE SCALE GENOMIC DNA]</scope>
    <source>
        <strain evidence="1 2">DSM 19730</strain>
    </source>
</reference>
<dbReference type="EMBL" id="JBEPMN010000015">
    <property type="protein sequence ID" value="MET3662857.1"/>
    <property type="molecule type" value="Genomic_DNA"/>
</dbReference>
<name>A0ABV2KP45_9HYPH</name>
<proteinExistence type="predicted"/>
<dbReference type="CDD" id="cd06558">
    <property type="entry name" value="crotonase-like"/>
    <property type="match status" value="1"/>
</dbReference>
<protein>
    <submittedName>
        <fullName evidence="1">Enoyl-CoA hydratase/carnithine racemase</fullName>
    </submittedName>
</protein>
<dbReference type="InterPro" id="IPR001753">
    <property type="entry name" value="Enoyl-CoA_hydra/iso"/>
</dbReference>
<dbReference type="PANTHER" id="PTHR11941:SF141">
    <property type="entry name" value="ENOYL-COA HYDRATASE_ISOMERASE-RELATED"/>
    <property type="match status" value="1"/>
</dbReference>
<dbReference type="Proteomes" id="UP001549143">
    <property type="component" value="Unassembled WGS sequence"/>
</dbReference>
<dbReference type="SUPFAM" id="SSF52096">
    <property type="entry name" value="ClpP/crotonase"/>
    <property type="match status" value="1"/>
</dbReference>
<evidence type="ECO:0000313" key="1">
    <source>
        <dbReference type="EMBL" id="MET3662857.1"/>
    </source>
</evidence>
<gene>
    <name evidence="1" type="ORF">ABID44_003208</name>
</gene>
<dbReference type="Pfam" id="PF00378">
    <property type="entry name" value="ECH_1"/>
    <property type="match status" value="1"/>
</dbReference>
<dbReference type="RefSeq" id="WP_354152693.1">
    <property type="nucleotide sequence ID" value="NZ_JBEPMN010000015.1"/>
</dbReference>
<sequence>MKDTYGNSVTVTRDGATAIVRFDRGRNRNAIDQDAILALTELAQDLSDALDIHLVILTGAKDIFSAGIDLKDPAKWQETDTSLLARRNVAQRGARLCRMWQDLPQLTVAAINGPAVGGSVALALACDWRVMDRSSFLYLPETKVGLNMGWGAIPRIVSLVGAARAKKLILLAEKLSANDALDLGVIEEIAETGQAVEAAQALLKRAEVSPPALLRMTKEAVNACATPLHHMGIYMDADQAIVCRDSVEGQQARERFLTR</sequence>
<accession>A0ABV2KP45</accession>